<reference evidence="5 6" key="1">
    <citation type="submission" date="2019-02" db="EMBL/GenBank/DDBJ databases">
        <authorList>
            <person name="Manzano-Marin A."/>
            <person name="Manzano-Marin A."/>
        </authorList>
    </citation>
    <scope>NUCLEOTIDE SEQUENCE [LARGE SCALE GENOMIC DNA]</scope>
    <source>
        <strain evidence="5 6">BuCipiceae</strain>
    </source>
</reference>
<proteinExistence type="predicted"/>
<dbReference type="InterPro" id="IPR020056">
    <property type="entry name" value="Rbsml_bL25/Gln-tRNA_synth_N"/>
</dbReference>
<evidence type="ECO:0000313" key="6">
    <source>
        <dbReference type="Proteomes" id="UP000294455"/>
    </source>
</evidence>
<dbReference type="GO" id="GO:0005840">
    <property type="term" value="C:ribosome"/>
    <property type="evidence" value="ECO:0007669"/>
    <property type="project" value="UniProtKB-KW"/>
</dbReference>
<dbReference type="InterPro" id="IPR029751">
    <property type="entry name" value="Ribosomal_L25_dom"/>
</dbReference>
<accession>A0A803GCH6</accession>
<dbReference type="Pfam" id="PF01386">
    <property type="entry name" value="Ribosomal_L25p"/>
    <property type="match status" value="1"/>
</dbReference>
<evidence type="ECO:0000256" key="2">
    <source>
        <dbReference type="ARBA" id="ARBA00023274"/>
    </source>
</evidence>
<sequence>MIKFNAIYRYKCGTNNSRYVRRINHQIPSIIYGKQFLKKELLILLEHDVIFNLQKNNIFYSNELLIILENKNFFVVVKDVQRHAYKPILLHIDFLCIK</sequence>
<dbReference type="AlphaFoldDB" id="A0A803GCH6"/>
<dbReference type="Gene3D" id="2.40.240.10">
    <property type="entry name" value="Ribosomal Protein L25, Chain P"/>
    <property type="match status" value="1"/>
</dbReference>
<evidence type="ECO:0000256" key="1">
    <source>
        <dbReference type="ARBA" id="ARBA00022980"/>
    </source>
</evidence>
<dbReference type="OrthoDB" id="9806411at2"/>
<dbReference type="Proteomes" id="UP000294455">
    <property type="component" value="Chromosome"/>
</dbReference>
<name>A0A803GCH6_9GAMM</name>
<dbReference type="NCBIfam" id="NF004612">
    <property type="entry name" value="PRK05943.1"/>
    <property type="match status" value="1"/>
</dbReference>
<organism evidence="5 6">
    <name type="scientific">Buchnera aphidicola</name>
    <name type="common">Cinara piceae</name>
    <dbReference type="NCBI Taxonomy" id="1660043"/>
    <lineage>
        <taxon>Bacteria</taxon>
        <taxon>Pseudomonadati</taxon>
        <taxon>Pseudomonadota</taxon>
        <taxon>Gammaproteobacteria</taxon>
        <taxon>Enterobacterales</taxon>
        <taxon>Erwiniaceae</taxon>
        <taxon>Buchnera</taxon>
    </lineage>
</organism>
<keyword evidence="2" id="KW-0687">Ribonucleoprotein</keyword>
<dbReference type="InterPro" id="IPR011035">
    <property type="entry name" value="Ribosomal_bL25/Gln-tRNA_synth"/>
</dbReference>
<dbReference type="SUPFAM" id="SSF50715">
    <property type="entry name" value="Ribosomal protein L25-like"/>
    <property type="match status" value="1"/>
</dbReference>
<keyword evidence="1 5" id="KW-0689">Ribosomal protein</keyword>
<evidence type="ECO:0000259" key="4">
    <source>
        <dbReference type="Pfam" id="PF01386"/>
    </source>
</evidence>
<dbReference type="GO" id="GO:0006412">
    <property type="term" value="P:translation"/>
    <property type="evidence" value="ECO:0007669"/>
    <property type="project" value="InterPro"/>
</dbReference>
<protein>
    <recommendedName>
        <fullName evidence="3">50S ribosomal protein L25</fullName>
    </recommendedName>
</protein>
<dbReference type="EMBL" id="LR217739">
    <property type="protein sequence ID" value="VFP88004.1"/>
    <property type="molecule type" value="Genomic_DNA"/>
</dbReference>
<feature type="domain" description="Large ribosomal subunit protein bL25 L25" evidence="4">
    <location>
        <begin position="5"/>
        <end position="94"/>
    </location>
</feature>
<dbReference type="GO" id="GO:1990904">
    <property type="term" value="C:ribonucleoprotein complex"/>
    <property type="evidence" value="ECO:0007669"/>
    <property type="project" value="UniProtKB-KW"/>
</dbReference>
<dbReference type="GO" id="GO:0003735">
    <property type="term" value="F:structural constituent of ribosome"/>
    <property type="evidence" value="ECO:0007669"/>
    <property type="project" value="InterPro"/>
</dbReference>
<dbReference type="CDD" id="cd00495">
    <property type="entry name" value="Ribosomal_L25_TL5_CTC"/>
    <property type="match status" value="1"/>
</dbReference>
<gene>
    <name evidence="5" type="primary">rplY</name>
    <name evidence="5" type="ORF">BUCIPICE3303_094</name>
</gene>
<evidence type="ECO:0000256" key="3">
    <source>
        <dbReference type="ARBA" id="ARBA00035479"/>
    </source>
</evidence>
<dbReference type="RefSeq" id="WP_154049164.1">
    <property type="nucleotide sequence ID" value="NZ_LR217739.1"/>
</dbReference>
<evidence type="ECO:0000313" key="5">
    <source>
        <dbReference type="EMBL" id="VFP88004.1"/>
    </source>
</evidence>